<dbReference type="HOGENOM" id="CLU_825679_0_0_0"/>
<protein>
    <submittedName>
        <fullName evidence="1">Uncharacterized protein</fullName>
    </submittedName>
</protein>
<dbReference type="KEGG" id="ddr:Deide_05770"/>
<reference evidence="1 2" key="1">
    <citation type="journal article" date="2009" name="PLoS Genet.">
        <title>Alliance of proteomics and genomics to unravel the specificities of Sahara bacterium Deinococcus deserti.</title>
        <authorList>
            <person name="de Groot A."/>
            <person name="Dulermo R."/>
            <person name="Ortet P."/>
            <person name="Blanchard L."/>
            <person name="Guerin P."/>
            <person name="Fernandez B."/>
            <person name="Vacherie B."/>
            <person name="Dossat C."/>
            <person name="Jolivet E."/>
            <person name="Siguier P."/>
            <person name="Chandler M."/>
            <person name="Barakat M."/>
            <person name="Dedieu A."/>
            <person name="Barbe V."/>
            <person name="Heulin T."/>
            <person name="Sommer S."/>
            <person name="Achouak W."/>
            <person name="Armengaud J."/>
        </authorList>
    </citation>
    <scope>NUCLEOTIDE SEQUENCE [LARGE SCALE GENOMIC DNA]</scope>
    <source>
        <strain evidence="2">DSM 17065 / CIP 109153 / LMG 22923 / VCD115</strain>
    </source>
</reference>
<gene>
    <name evidence="1" type="ordered locus">Deide_05770</name>
</gene>
<dbReference type="AlphaFoldDB" id="C1D0P1"/>
<name>C1D0P1_DEIDV</name>
<accession>C1D0P1</accession>
<evidence type="ECO:0000313" key="2">
    <source>
        <dbReference type="Proteomes" id="UP000002208"/>
    </source>
</evidence>
<evidence type="ECO:0000313" key="1">
    <source>
        <dbReference type="EMBL" id="ACO45415.1"/>
    </source>
</evidence>
<dbReference type="EMBL" id="CP001114">
    <property type="protein sequence ID" value="ACO45415.1"/>
    <property type="molecule type" value="Genomic_DNA"/>
</dbReference>
<dbReference type="Proteomes" id="UP000002208">
    <property type="component" value="Chromosome"/>
</dbReference>
<keyword evidence="2" id="KW-1185">Reference proteome</keyword>
<sequence>MFGLFNRKKPEPHLRKGVEIGEMRDNALSTVARLAELGGEIHSFRQTESDMAEVRYKDLNIQLPVVGNLLSLRLHTSIDQCNIRLCNTVSEKAFAYRCIDHVCTTCEGVRAFFDPLSGALTLGVQSAGFDEQFRADTLIDVALFMLEEGVMEARKYLGLPFTEAERPRVTQWQGGFHYGEGFRTFATATEAFAHFMERKYQSREVTRDATSILLESGPVQYDVRFFGWRFGYMVTTATRGFKHAYTDDERYVSIQERLACPVQSREPHSELTWNFRSPELSAIAYFQPDGTFVLGEYGFGNVNTDKNGTVFERVAGAQMLNVKFMTFLAEELPDELYSDESNRPN</sequence>
<dbReference type="PaxDb" id="546414-Deide_05770"/>
<organism evidence="1 2">
    <name type="scientific">Deinococcus deserti (strain DSM 17065 / CIP 109153 / LMG 22923 / VCD115)</name>
    <dbReference type="NCBI Taxonomy" id="546414"/>
    <lineage>
        <taxon>Bacteria</taxon>
        <taxon>Thermotogati</taxon>
        <taxon>Deinococcota</taxon>
        <taxon>Deinococci</taxon>
        <taxon>Deinococcales</taxon>
        <taxon>Deinococcaceae</taxon>
        <taxon>Deinococcus</taxon>
    </lineage>
</organism>
<dbReference type="OrthoDB" id="55984at2"/>
<proteinExistence type="predicted"/>
<dbReference type="STRING" id="546414.Deide_05770"/>